<gene>
    <name evidence="2" type="ORF">SPHA_42459</name>
</gene>
<protein>
    <submittedName>
        <fullName evidence="2">Uncharacterized protein</fullName>
    </submittedName>
</protein>
<keyword evidence="3" id="KW-1185">Reference proteome</keyword>
<evidence type="ECO:0000313" key="2">
    <source>
        <dbReference type="EMBL" id="CAE1280688.1"/>
    </source>
</evidence>
<evidence type="ECO:0000256" key="1">
    <source>
        <dbReference type="SAM" id="MobiDB-lite"/>
    </source>
</evidence>
<accession>A0A812CS64</accession>
<organism evidence="2 3">
    <name type="scientific">Acanthosepion pharaonis</name>
    <name type="common">Pharaoh cuttlefish</name>
    <name type="synonym">Sepia pharaonis</name>
    <dbReference type="NCBI Taxonomy" id="158019"/>
    <lineage>
        <taxon>Eukaryota</taxon>
        <taxon>Metazoa</taxon>
        <taxon>Spiralia</taxon>
        <taxon>Lophotrochozoa</taxon>
        <taxon>Mollusca</taxon>
        <taxon>Cephalopoda</taxon>
        <taxon>Coleoidea</taxon>
        <taxon>Decapodiformes</taxon>
        <taxon>Sepiida</taxon>
        <taxon>Sepiina</taxon>
        <taxon>Sepiidae</taxon>
        <taxon>Acanthosepion</taxon>
    </lineage>
</organism>
<evidence type="ECO:0000313" key="3">
    <source>
        <dbReference type="Proteomes" id="UP000597762"/>
    </source>
</evidence>
<dbReference type="Proteomes" id="UP000597762">
    <property type="component" value="Unassembled WGS sequence"/>
</dbReference>
<reference evidence="2" key="1">
    <citation type="submission" date="2021-01" db="EMBL/GenBank/DDBJ databases">
        <authorList>
            <person name="Li R."/>
            <person name="Bekaert M."/>
        </authorList>
    </citation>
    <scope>NUCLEOTIDE SEQUENCE</scope>
    <source>
        <strain evidence="2">Farmed</strain>
    </source>
</reference>
<proteinExistence type="predicted"/>
<sequence>MSRTSTCCRGSPILGSRGHGRQTGKDLTFHQGPDTALPQHQQECNNRQLVHLCAPHPGYAAKLWDDAEWDSQVKQVRDTRRDKGQDHTGSSFQCLLVHEGHDTGVVCAQNSFQQENCPPRVFNAVESQLHRGLQQDERRSGHFKPNVWSIFVRQED</sequence>
<comment type="caution">
    <text evidence="2">The sequence shown here is derived from an EMBL/GenBank/DDBJ whole genome shotgun (WGS) entry which is preliminary data.</text>
</comment>
<feature type="region of interest" description="Disordered" evidence="1">
    <location>
        <begin position="1"/>
        <end position="35"/>
    </location>
</feature>
<dbReference type="EMBL" id="CAHIKZ030002082">
    <property type="protein sequence ID" value="CAE1280688.1"/>
    <property type="molecule type" value="Genomic_DNA"/>
</dbReference>
<dbReference type="AlphaFoldDB" id="A0A812CS64"/>
<name>A0A812CS64_ACAPH</name>